<gene>
    <name evidence="4" type="ORF">DFH08DRAFT_915768</name>
</gene>
<protein>
    <recommendedName>
        <fullName evidence="3">Fumarylacetoacetase-like C-terminal domain-containing protein</fullName>
    </recommendedName>
</protein>
<dbReference type="Pfam" id="PF01557">
    <property type="entry name" value="FAA_hydrolase"/>
    <property type="match status" value="1"/>
</dbReference>
<reference evidence="4" key="1">
    <citation type="submission" date="2023-03" db="EMBL/GenBank/DDBJ databases">
        <title>Massive genome expansion in bonnet fungi (Mycena s.s.) driven by repeated elements and novel gene families across ecological guilds.</title>
        <authorList>
            <consortium name="Lawrence Berkeley National Laboratory"/>
            <person name="Harder C.B."/>
            <person name="Miyauchi S."/>
            <person name="Viragh M."/>
            <person name="Kuo A."/>
            <person name="Thoen E."/>
            <person name="Andreopoulos B."/>
            <person name="Lu D."/>
            <person name="Skrede I."/>
            <person name="Drula E."/>
            <person name="Henrissat B."/>
            <person name="Morin E."/>
            <person name="Kohler A."/>
            <person name="Barry K."/>
            <person name="LaButti K."/>
            <person name="Morin E."/>
            <person name="Salamov A."/>
            <person name="Lipzen A."/>
            <person name="Mereny Z."/>
            <person name="Hegedus B."/>
            <person name="Baldrian P."/>
            <person name="Stursova M."/>
            <person name="Weitz H."/>
            <person name="Taylor A."/>
            <person name="Grigoriev I.V."/>
            <person name="Nagy L.G."/>
            <person name="Martin F."/>
            <person name="Kauserud H."/>
        </authorList>
    </citation>
    <scope>NUCLEOTIDE SEQUENCE</scope>
    <source>
        <strain evidence="4">CBHHK002</strain>
    </source>
</reference>
<dbReference type="Proteomes" id="UP001218218">
    <property type="component" value="Unassembled WGS sequence"/>
</dbReference>
<dbReference type="GO" id="GO:0046872">
    <property type="term" value="F:metal ion binding"/>
    <property type="evidence" value="ECO:0007669"/>
    <property type="project" value="UniProtKB-KW"/>
</dbReference>
<comment type="caution">
    <text evidence="4">The sequence shown here is derived from an EMBL/GenBank/DDBJ whole genome shotgun (WGS) entry which is preliminary data.</text>
</comment>
<dbReference type="PANTHER" id="PTHR11820">
    <property type="entry name" value="ACYLPYRUVASE"/>
    <property type="match status" value="1"/>
</dbReference>
<evidence type="ECO:0000256" key="1">
    <source>
        <dbReference type="ARBA" id="ARBA00010211"/>
    </source>
</evidence>
<dbReference type="InterPro" id="IPR036663">
    <property type="entry name" value="Fumarylacetoacetase_C_sf"/>
</dbReference>
<dbReference type="AlphaFoldDB" id="A0AAD7ELX2"/>
<proteinExistence type="inferred from homology"/>
<name>A0AAD7ELX2_9AGAR</name>
<evidence type="ECO:0000313" key="5">
    <source>
        <dbReference type="Proteomes" id="UP001218218"/>
    </source>
</evidence>
<dbReference type="SUPFAM" id="SSF56529">
    <property type="entry name" value="FAH"/>
    <property type="match status" value="1"/>
</dbReference>
<comment type="similarity">
    <text evidence="1">Belongs to the FAH family.</text>
</comment>
<dbReference type="EMBL" id="JARIHO010000028">
    <property type="protein sequence ID" value="KAJ7339083.1"/>
    <property type="molecule type" value="Genomic_DNA"/>
</dbReference>
<dbReference type="InterPro" id="IPR011234">
    <property type="entry name" value="Fumarylacetoacetase-like_C"/>
</dbReference>
<evidence type="ECO:0000256" key="2">
    <source>
        <dbReference type="ARBA" id="ARBA00022723"/>
    </source>
</evidence>
<dbReference type="GO" id="GO:0003824">
    <property type="term" value="F:catalytic activity"/>
    <property type="evidence" value="ECO:0007669"/>
    <property type="project" value="InterPro"/>
</dbReference>
<keyword evidence="2" id="KW-0479">Metal-binding</keyword>
<evidence type="ECO:0000259" key="3">
    <source>
        <dbReference type="Pfam" id="PF01557"/>
    </source>
</evidence>
<dbReference type="Gene3D" id="3.90.850.10">
    <property type="entry name" value="Fumarylacetoacetase-like, C-terminal domain"/>
    <property type="match status" value="1"/>
</dbReference>
<evidence type="ECO:0000313" key="4">
    <source>
        <dbReference type="EMBL" id="KAJ7339083.1"/>
    </source>
</evidence>
<organism evidence="4 5">
    <name type="scientific">Mycena albidolilacea</name>
    <dbReference type="NCBI Taxonomy" id="1033008"/>
    <lineage>
        <taxon>Eukaryota</taxon>
        <taxon>Fungi</taxon>
        <taxon>Dikarya</taxon>
        <taxon>Basidiomycota</taxon>
        <taxon>Agaricomycotina</taxon>
        <taxon>Agaricomycetes</taxon>
        <taxon>Agaricomycetidae</taxon>
        <taxon>Agaricales</taxon>
        <taxon>Marasmiineae</taxon>
        <taxon>Mycenaceae</taxon>
        <taxon>Mycena</taxon>
    </lineage>
</organism>
<feature type="domain" description="Fumarylacetoacetase-like C-terminal" evidence="3">
    <location>
        <begin position="98"/>
        <end position="188"/>
    </location>
</feature>
<sequence length="189" mass="21274">MSPIHTVRSRKPSFERILTVTHQWTRHIRFFAAETSQVHIGQPVDPSLDGIQDGVDCQAALEPLSREEVKYVRCLGLNYADNAVLLSFSVLFAKPVTHWPWCDGAKEHYPDYEVALVIVIGKPARDVSEANALDYVLGYAPVNDVSFRKHQMAVSQWMFSKFDYMNPLGPCLVSGTAIPDPQKIPLKCF</sequence>
<keyword evidence="5" id="KW-1185">Reference proteome</keyword>
<accession>A0AAD7ELX2</accession>